<protein>
    <recommendedName>
        <fullName evidence="6">DUF1343 domain-containing protein</fullName>
    </recommendedName>
</protein>
<sequence length="509" mass="56524">MKVFGLINTSIKVRRYTISAFVIALSLLTTFAFLTGCAPENLSTHVYTSNNNSRDVKQEGLPNEYLNADQLAVGAERYSKYLPLLVGKRVSLVVNQSALVKEHSYLPPSPTYSSASEFENGEANNSSTAHSNSINANHHYQHLLDALLRRSINVVSIMSPEHGFRGNKGAGEKVHSDIDAKTGLPIHSLYGKTKKPTPAMLENIDVIVFDIQDVGVRFYTYLSTLHYVMEAAFARNIDVIVLDRPNPNGRYVDGPVLTSEYSSFIGMHPIPVLHGMTLGELAQMIVGERWLGIDASSYNNAKLTVVPMEDYKRSAHYSLPVAPSPNLPNDLSIKLYPTLCFFEGTDVSIGRGTDFPFQLIGHPRVKLGETKVPVKANSAAPHPKHENSMLSAHVFVNADYTKANFTKSQSFSPGLSIREYSPITGLDITTLINAYSRFSEYNTTVSNSDGSNETFFTRPEFFDKLAGTDALRIQIQAGMPPEKIRQSWQKELGEFREKRAAYLLYQDIE</sequence>
<evidence type="ECO:0008006" key="6">
    <source>
        <dbReference type="Google" id="ProtNLM"/>
    </source>
</evidence>
<dbReference type="EMBL" id="CP013928">
    <property type="protein sequence ID" value="AMJ77287.1"/>
    <property type="molecule type" value="Genomic_DNA"/>
</dbReference>
<dbReference type="GO" id="GO:0033922">
    <property type="term" value="F:peptidoglycan beta-N-acetylmuramidase activity"/>
    <property type="evidence" value="ECO:0007669"/>
    <property type="project" value="InterPro"/>
</dbReference>
<dbReference type="Proteomes" id="UP000061468">
    <property type="component" value="Chromosome"/>
</dbReference>
<dbReference type="Pfam" id="PF20732">
    <property type="entry name" value="NamZ_C"/>
    <property type="match status" value="1"/>
</dbReference>
<dbReference type="InterPro" id="IPR008302">
    <property type="entry name" value="NamZ"/>
</dbReference>
<evidence type="ECO:0000313" key="4">
    <source>
        <dbReference type="EMBL" id="AMJ77287.1"/>
    </source>
</evidence>
<evidence type="ECO:0000256" key="1">
    <source>
        <dbReference type="SAM" id="MobiDB-lite"/>
    </source>
</evidence>
<accession>A0AAC9ACE3</accession>
<gene>
    <name evidence="4" type="ORF">AV942_02650</name>
</gene>
<reference evidence="4 5" key="1">
    <citation type="submission" date="2015-12" db="EMBL/GenBank/DDBJ databases">
        <title>Intraspecies pangenome expansion in the marine bacterium Alteromonas.</title>
        <authorList>
            <person name="Lopez-Perez M."/>
            <person name="Rodriguez-Valera F."/>
        </authorList>
    </citation>
    <scope>NUCLEOTIDE SEQUENCE [LARGE SCALE GENOMIC DNA]</scope>
    <source>
        <strain evidence="4 5">UM8</strain>
    </source>
</reference>
<feature type="compositionally biased region" description="Polar residues" evidence="1">
    <location>
        <begin position="111"/>
        <end position="132"/>
    </location>
</feature>
<dbReference type="Gene3D" id="3.40.50.12170">
    <property type="entry name" value="Uncharacterised protein PF07075, DUF1343"/>
    <property type="match status" value="1"/>
</dbReference>
<evidence type="ECO:0000313" key="5">
    <source>
        <dbReference type="Proteomes" id="UP000061468"/>
    </source>
</evidence>
<proteinExistence type="predicted"/>
<dbReference type="RefSeq" id="WP_015066132.1">
    <property type="nucleotide sequence ID" value="NZ_CP013928.1"/>
</dbReference>
<dbReference type="InterPro" id="IPR048503">
    <property type="entry name" value="NamZ_C"/>
</dbReference>
<dbReference type="PANTHER" id="PTHR42915">
    <property type="entry name" value="HYPOTHETICAL 460 KDA PROTEIN IN FEUA-SIGW INTERGENIC REGION [PRECURSOR]"/>
    <property type="match status" value="1"/>
</dbReference>
<name>A0AAC9ACE3_9ALTE</name>
<dbReference type="AlphaFoldDB" id="A0AAC9ACE3"/>
<dbReference type="Gene3D" id="3.90.1150.140">
    <property type="match status" value="1"/>
</dbReference>
<evidence type="ECO:0000259" key="2">
    <source>
        <dbReference type="Pfam" id="PF07075"/>
    </source>
</evidence>
<organism evidence="4 5">
    <name type="scientific">Alteromonas mediterranea</name>
    <dbReference type="NCBI Taxonomy" id="314275"/>
    <lineage>
        <taxon>Bacteria</taxon>
        <taxon>Pseudomonadati</taxon>
        <taxon>Pseudomonadota</taxon>
        <taxon>Gammaproteobacteria</taxon>
        <taxon>Alteromonadales</taxon>
        <taxon>Alteromonadaceae</taxon>
        <taxon>Alteromonas/Salinimonas group</taxon>
        <taxon>Alteromonas</taxon>
    </lineage>
</organism>
<evidence type="ECO:0000259" key="3">
    <source>
        <dbReference type="Pfam" id="PF20732"/>
    </source>
</evidence>
<feature type="domain" description="Peptidoglycan beta-N-acetylmuramidase NamZ N-terminal" evidence="2">
    <location>
        <begin position="134"/>
        <end position="329"/>
    </location>
</feature>
<dbReference type="PANTHER" id="PTHR42915:SF1">
    <property type="entry name" value="PEPTIDOGLYCAN BETA-N-ACETYLMURAMIDASE NAMZ"/>
    <property type="match status" value="1"/>
</dbReference>
<dbReference type="InterPro" id="IPR048502">
    <property type="entry name" value="NamZ_N"/>
</dbReference>
<feature type="domain" description="Peptidoglycan beta-N-acetylmuramidase NamZ C-terminal" evidence="3">
    <location>
        <begin position="335"/>
        <end position="505"/>
    </location>
</feature>
<dbReference type="Pfam" id="PF07075">
    <property type="entry name" value="NamZ_N"/>
    <property type="match status" value="1"/>
</dbReference>
<feature type="region of interest" description="Disordered" evidence="1">
    <location>
        <begin position="108"/>
        <end position="132"/>
    </location>
</feature>